<reference evidence="11 12" key="1">
    <citation type="submission" date="2017-02" db="EMBL/GenBank/DDBJ databases">
        <authorList>
            <person name="Peterson S.W."/>
        </authorList>
    </citation>
    <scope>NUCLEOTIDE SEQUENCE [LARGE SCALE GENOMIC DNA]</scope>
    <source>
        <strain evidence="11 12">ATCC BAA-1030</strain>
    </source>
</reference>
<evidence type="ECO:0000256" key="7">
    <source>
        <dbReference type="ARBA" id="ARBA00022989"/>
    </source>
</evidence>
<evidence type="ECO:0000256" key="8">
    <source>
        <dbReference type="ARBA" id="ARBA00023136"/>
    </source>
</evidence>
<comment type="similarity">
    <text evidence="2">Belongs to the binding-protein-dependent transport system permease family. HisMQ subfamily.</text>
</comment>
<keyword evidence="7 9" id="KW-1133">Transmembrane helix</keyword>
<evidence type="ECO:0000256" key="9">
    <source>
        <dbReference type="RuleBase" id="RU363032"/>
    </source>
</evidence>
<evidence type="ECO:0000256" key="5">
    <source>
        <dbReference type="ARBA" id="ARBA00022692"/>
    </source>
</evidence>
<dbReference type="Gene3D" id="1.10.3720.10">
    <property type="entry name" value="MetI-like"/>
    <property type="match status" value="1"/>
</dbReference>
<evidence type="ECO:0000313" key="11">
    <source>
        <dbReference type="EMBL" id="SJZ68729.1"/>
    </source>
</evidence>
<dbReference type="CDD" id="cd06261">
    <property type="entry name" value="TM_PBP2"/>
    <property type="match status" value="1"/>
</dbReference>
<dbReference type="PANTHER" id="PTHR30614:SF37">
    <property type="entry name" value="AMINO-ACID ABC TRANSPORTER PERMEASE PROTEIN YHDX-RELATED"/>
    <property type="match status" value="1"/>
</dbReference>
<feature type="domain" description="ABC transmembrane type-1" evidence="10">
    <location>
        <begin position="17"/>
        <end position="209"/>
    </location>
</feature>
<sequence length="219" mass="24675">MDIQMMIDALPEYLRAAQITLLLGVLGIVFSFFVGVINSFIFFFKIPILKRISAIYVELSRNTPLLIQLFFLYYGLPKLNIVLDKNIVGVIGLTFLGGGYMSEAIRSGIEEVPKIQLETGKAIGLSRLQLARYIVYPQGFTRSVSSIGANAIFLLKETSIFSAISIMDLTNVTRDLIGMYYLTKEYLLLLVISYAVILLPLAWIITLIERRMRFATFGH</sequence>
<dbReference type="Pfam" id="PF00528">
    <property type="entry name" value="BPD_transp_1"/>
    <property type="match status" value="1"/>
</dbReference>
<name>A0A1T4MNW5_9ENTE</name>
<evidence type="ECO:0000256" key="3">
    <source>
        <dbReference type="ARBA" id="ARBA00022448"/>
    </source>
</evidence>
<dbReference type="InterPro" id="IPR010065">
    <property type="entry name" value="AA_ABC_transptr_permease_3TM"/>
</dbReference>
<evidence type="ECO:0000256" key="1">
    <source>
        <dbReference type="ARBA" id="ARBA00004651"/>
    </source>
</evidence>
<dbReference type="InterPro" id="IPR035906">
    <property type="entry name" value="MetI-like_sf"/>
</dbReference>
<dbReference type="InterPro" id="IPR000515">
    <property type="entry name" value="MetI-like"/>
</dbReference>
<evidence type="ECO:0000313" key="12">
    <source>
        <dbReference type="Proteomes" id="UP000190328"/>
    </source>
</evidence>
<feature type="transmembrane region" description="Helical" evidence="9">
    <location>
        <begin position="20"/>
        <end position="43"/>
    </location>
</feature>
<keyword evidence="6" id="KW-0029">Amino-acid transport</keyword>
<proteinExistence type="inferred from homology"/>
<dbReference type="InterPro" id="IPR043429">
    <property type="entry name" value="ArtM/GltK/GlnP/TcyL/YhdX-like"/>
</dbReference>
<feature type="transmembrane region" description="Helical" evidence="9">
    <location>
        <begin position="186"/>
        <end position="208"/>
    </location>
</feature>
<dbReference type="AlphaFoldDB" id="A0A1T4MNW5"/>
<accession>A0A1T4MNW5</accession>
<evidence type="ECO:0000256" key="2">
    <source>
        <dbReference type="ARBA" id="ARBA00010072"/>
    </source>
</evidence>
<dbReference type="PANTHER" id="PTHR30614">
    <property type="entry name" value="MEMBRANE COMPONENT OF AMINO ACID ABC TRANSPORTER"/>
    <property type="match status" value="1"/>
</dbReference>
<keyword evidence="5 9" id="KW-0812">Transmembrane</keyword>
<dbReference type="NCBIfam" id="TIGR01726">
    <property type="entry name" value="HEQRo_perm_3TM"/>
    <property type="match status" value="1"/>
</dbReference>
<dbReference type="PROSITE" id="PS50928">
    <property type="entry name" value="ABC_TM1"/>
    <property type="match status" value="1"/>
</dbReference>
<keyword evidence="3 9" id="KW-0813">Transport</keyword>
<keyword evidence="12" id="KW-1185">Reference proteome</keyword>
<evidence type="ECO:0000259" key="10">
    <source>
        <dbReference type="PROSITE" id="PS50928"/>
    </source>
</evidence>
<dbReference type="GO" id="GO:0006865">
    <property type="term" value="P:amino acid transport"/>
    <property type="evidence" value="ECO:0007669"/>
    <property type="project" value="UniProtKB-KW"/>
</dbReference>
<organism evidence="11 12">
    <name type="scientific">Pilibacter termitis</name>
    <dbReference type="NCBI Taxonomy" id="263852"/>
    <lineage>
        <taxon>Bacteria</taxon>
        <taxon>Bacillati</taxon>
        <taxon>Bacillota</taxon>
        <taxon>Bacilli</taxon>
        <taxon>Lactobacillales</taxon>
        <taxon>Enterococcaceae</taxon>
        <taxon>Pilibacter</taxon>
    </lineage>
</organism>
<dbReference type="GO" id="GO:0022857">
    <property type="term" value="F:transmembrane transporter activity"/>
    <property type="evidence" value="ECO:0007669"/>
    <property type="project" value="InterPro"/>
</dbReference>
<keyword evidence="4" id="KW-1003">Cell membrane</keyword>
<evidence type="ECO:0000256" key="6">
    <source>
        <dbReference type="ARBA" id="ARBA00022970"/>
    </source>
</evidence>
<evidence type="ECO:0000256" key="4">
    <source>
        <dbReference type="ARBA" id="ARBA00022475"/>
    </source>
</evidence>
<dbReference type="SUPFAM" id="SSF161098">
    <property type="entry name" value="MetI-like"/>
    <property type="match status" value="1"/>
</dbReference>
<keyword evidence="8 9" id="KW-0472">Membrane</keyword>
<dbReference type="EMBL" id="FUXI01000011">
    <property type="protein sequence ID" value="SJZ68729.1"/>
    <property type="molecule type" value="Genomic_DNA"/>
</dbReference>
<dbReference type="Proteomes" id="UP000190328">
    <property type="component" value="Unassembled WGS sequence"/>
</dbReference>
<dbReference type="GO" id="GO:0043190">
    <property type="term" value="C:ATP-binding cassette (ABC) transporter complex"/>
    <property type="evidence" value="ECO:0007669"/>
    <property type="project" value="InterPro"/>
</dbReference>
<dbReference type="STRING" id="263852.SAMN02745116_01155"/>
<protein>
    <submittedName>
        <fullName evidence="11">Polar amino acid transport system permease protein</fullName>
    </submittedName>
</protein>
<gene>
    <name evidence="11" type="ORF">SAMN02745116_01155</name>
</gene>
<comment type="subcellular location">
    <subcellularLocation>
        <location evidence="1 9">Cell membrane</location>
        <topology evidence="1 9">Multi-pass membrane protein</topology>
    </subcellularLocation>
</comment>